<dbReference type="InterPro" id="IPR050425">
    <property type="entry name" value="NAD(P)_dehydrat-like"/>
</dbReference>
<dbReference type="SUPFAM" id="SSF51735">
    <property type="entry name" value="NAD(P)-binding Rossmann-fold domains"/>
    <property type="match status" value="1"/>
</dbReference>
<dbReference type="Gene3D" id="3.40.50.720">
    <property type="entry name" value="NAD(P)-binding Rossmann-like Domain"/>
    <property type="match status" value="1"/>
</dbReference>
<dbReference type="HOGENOM" id="CLU_007383_6_0_10"/>
<evidence type="ECO:0000256" key="1">
    <source>
        <dbReference type="ARBA" id="ARBA00023002"/>
    </source>
</evidence>
<keyword evidence="1" id="KW-0560">Oxidoreductase</keyword>
<dbReference type="RefSeq" id="WP_013551934.1">
    <property type="nucleotide sequence ID" value="NC_014934.1"/>
</dbReference>
<dbReference type="KEGG" id="cao:Celal_3200"/>
<dbReference type="InterPro" id="IPR001509">
    <property type="entry name" value="Epimerase_deHydtase"/>
</dbReference>
<dbReference type="eggNOG" id="COG0451">
    <property type="taxonomic scope" value="Bacteria"/>
</dbReference>
<dbReference type="PANTHER" id="PTHR10366">
    <property type="entry name" value="NAD DEPENDENT EPIMERASE/DEHYDRATASE"/>
    <property type="match status" value="1"/>
</dbReference>
<sequence>MSNEISLITGGNGHLGNNLVRLLLSENKKVRTTVRNIHNQKPFKGLDCEVVQADITDRESLKKAFQGVTNLYAVAANFSMWAKNPKAEIYDNNMQGTQNVFDIAKECGIKNIVYVSSVACLDFTKLPANVDNGYNKDRRNWYYNSKNDSDRLALELGEKYGIRTVLILPSAMIGSKAFKLSYSNNLVLQVLNGEIPVDTNVTLNWVDVKDVAFGTYKAMLKGRNLERYILSNEKHTTLQESVKIASGLYPELKLKKPKKVPKCLLYSIAGLMEFSSKITGKEPLLQRHYLDMFYNLKQDYDINKSRKELGFNPKSSKKALEDTLKYLKNDWEEKKRYRIEWMASPLNDGVHPSHHPAYGSRTGRFAIHLSNRSLHQLKLFRTL</sequence>
<accession>E6X4Y0</accession>
<organism evidence="3 4">
    <name type="scientific">Cellulophaga algicola (strain DSM 14237 / IC166 / ACAM 630)</name>
    <dbReference type="NCBI Taxonomy" id="688270"/>
    <lineage>
        <taxon>Bacteria</taxon>
        <taxon>Pseudomonadati</taxon>
        <taxon>Bacteroidota</taxon>
        <taxon>Flavobacteriia</taxon>
        <taxon>Flavobacteriales</taxon>
        <taxon>Flavobacteriaceae</taxon>
        <taxon>Cellulophaga</taxon>
    </lineage>
</organism>
<evidence type="ECO:0000313" key="4">
    <source>
        <dbReference type="Proteomes" id="UP000008634"/>
    </source>
</evidence>
<keyword evidence="4" id="KW-1185">Reference proteome</keyword>
<dbReference type="STRING" id="688270.Celal_3200"/>
<protein>
    <submittedName>
        <fullName evidence="3">3-beta hydroxysteroid dehydrogenase/isomerase</fullName>
    </submittedName>
</protein>
<name>E6X4Y0_CELAD</name>
<evidence type="ECO:0000259" key="2">
    <source>
        <dbReference type="Pfam" id="PF01370"/>
    </source>
</evidence>
<feature type="domain" description="NAD-dependent epimerase/dehydratase" evidence="2">
    <location>
        <begin position="7"/>
        <end position="224"/>
    </location>
</feature>
<dbReference type="GO" id="GO:0016616">
    <property type="term" value="F:oxidoreductase activity, acting on the CH-OH group of donors, NAD or NADP as acceptor"/>
    <property type="evidence" value="ECO:0007669"/>
    <property type="project" value="TreeGrafter"/>
</dbReference>
<evidence type="ECO:0000313" key="3">
    <source>
        <dbReference type="EMBL" id="ADV50472.1"/>
    </source>
</evidence>
<dbReference type="InterPro" id="IPR036291">
    <property type="entry name" value="NAD(P)-bd_dom_sf"/>
</dbReference>
<reference evidence="3 4" key="1">
    <citation type="journal article" date="2010" name="Stand. Genomic Sci.">
        <title>Complete genome sequence of Cellulophaga algicola type strain (IC166).</title>
        <authorList>
            <person name="Abt B."/>
            <person name="Lu M."/>
            <person name="Misra M."/>
            <person name="Han C."/>
            <person name="Nolan M."/>
            <person name="Lucas S."/>
            <person name="Hammon N."/>
            <person name="Deshpande S."/>
            <person name="Cheng J.F."/>
            <person name="Tapia R."/>
            <person name="Goodwin L."/>
            <person name="Pitluck S."/>
            <person name="Liolios K."/>
            <person name="Pagani I."/>
            <person name="Ivanova N."/>
            <person name="Mavromatis K."/>
            <person name="Ovchinikova G."/>
            <person name="Pati A."/>
            <person name="Chen A."/>
            <person name="Palaniappan K."/>
            <person name="Land M."/>
            <person name="Hauser L."/>
            <person name="Chang Y.J."/>
            <person name="Jeffries C.D."/>
            <person name="Detter J.C."/>
            <person name="Brambilla E."/>
            <person name="Rohde M."/>
            <person name="Tindall B.J."/>
            <person name="Goker M."/>
            <person name="Woyke T."/>
            <person name="Bristow J."/>
            <person name="Eisen J.A."/>
            <person name="Markowitz V."/>
            <person name="Hugenholtz P."/>
            <person name="Kyrpides N.C."/>
            <person name="Klenk H.P."/>
            <person name="Lapidus A."/>
        </authorList>
    </citation>
    <scope>NUCLEOTIDE SEQUENCE [LARGE SCALE GENOMIC DNA]</scope>
    <source>
        <strain evidence="4">DSM 14237 / IC166 / ACAM 630</strain>
    </source>
</reference>
<dbReference type="AlphaFoldDB" id="E6X4Y0"/>
<dbReference type="Pfam" id="PF01370">
    <property type="entry name" value="Epimerase"/>
    <property type="match status" value="1"/>
</dbReference>
<dbReference type="Proteomes" id="UP000008634">
    <property type="component" value="Chromosome"/>
</dbReference>
<proteinExistence type="predicted"/>
<dbReference type="PANTHER" id="PTHR10366:SF831">
    <property type="entry name" value="NAD-DEPENDENT EPIMERASE_DEHYDRATASE DOMAIN-CONTAINING PROTEIN"/>
    <property type="match status" value="1"/>
</dbReference>
<dbReference type="EMBL" id="CP002453">
    <property type="protein sequence ID" value="ADV50472.1"/>
    <property type="molecule type" value="Genomic_DNA"/>
</dbReference>
<gene>
    <name evidence="3" type="ordered locus">Celal_3200</name>
</gene>
<dbReference type="OrthoDB" id="9803111at2"/>